<reference evidence="1 2" key="1">
    <citation type="submission" date="2019-05" db="EMBL/GenBank/DDBJ databases">
        <title>Mikania micrantha, genome provides insights into the molecular mechanism of rapid growth.</title>
        <authorList>
            <person name="Liu B."/>
        </authorList>
    </citation>
    <scope>NUCLEOTIDE SEQUENCE [LARGE SCALE GENOMIC DNA]</scope>
    <source>
        <strain evidence="1">NLD-2019</strain>
        <tissue evidence="1">Leaf</tissue>
    </source>
</reference>
<name>A0A5N6MZQ8_9ASTR</name>
<accession>A0A5N6MZQ8</accession>
<evidence type="ECO:0000313" key="1">
    <source>
        <dbReference type="EMBL" id="KAD4179939.1"/>
    </source>
</evidence>
<dbReference type="AlphaFoldDB" id="A0A5N6MZQ8"/>
<protein>
    <submittedName>
        <fullName evidence="1">Uncharacterized protein</fullName>
    </submittedName>
</protein>
<dbReference type="Proteomes" id="UP000326396">
    <property type="component" value="Linkage Group LG4"/>
</dbReference>
<keyword evidence="2" id="KW-1185">Reference proteome</keyword>
<sequence>MLAQDFLNYQPEVDNLYMHEISLTVDTHSAGLFLHRTSACSCTGLLKPSIEIDSSYRNSLLRLQPNFGLNDGASLDPASRNTQSSARFCSGKEDENVAPAYDIRAACRGRFQERSCDWSHHSMQACDIEEDGLFDFDLHIDGNGSRHLNAGIKHIETNFALDYADSALGFSPTYTRVYFHRSK</sequence>
<comment type="caution">
    <text evidence="1">The sequence shown here is derived from an EMBL/GenBank/DDBJ whole genome shotgun (WGS) entry which is preliminary data.</text>
</comment>
<evidence type="ECO:0000313" key="2">
    <source>
        <dbReference type="Proteomes" id="UP000326396"/>
    </source>
</evidence>
<gene>
    <name evidence="1" type="ORF">E3N88_28530</name>
</gene>
<dbReference type="EMBL" id="SZYD01000014">
    <property type="protein sequence ID" value="KAD4179939.1"/>
    <property type="molecule type" value="Genomic_DNA"/>
</dbReference>
<proteinExistence type="predicted"/>
<organism evidence="1 2">
    <name type="scientific">Mikania micrantha</name>
    <name type="common">bitter vine</name>
    <dbReference type="NCBI Taxonomy" id="192012"/>
    <lineage>
        <taxon>Eukaryota</taxon>
        <taxon>Viridiplantae</taxon>
        <taxon>Streptophyta</taxon>
        <taxon>Embryophyta</taxon>
        <taxon>Tracheophyta</taxon>
        <taxon>Spermatophyta</taxon>
        <taxon>Magnoliopsida</taxon>
        <taxon>eudicotyledons</taxon>
        <taxon>Gunneridae</taxon>
        <taxon>Pentapetalae</taxon>
        <taxon>asterids</taxon>
        <taxon>campanulids</taxon>
        <taxon>Asterales</taxon>
        <taxon>Asteraceae</taxon>
        <taxon>Asteroideae</taxon>
        <taxon>Heliantheae alliance</taxon>
        <taxon>Eupatorieae</taxon>
        <taxon>Mikania</taxon>
    </lineage>
</organism>